<dbReference type="RefSeq" id="WP_266056185.1">
    <property type="nucleotide sequence ID" value="NZ_JAPFQN010000004.1"/>
</dbReference>
<evidence type="ECO:0000256" key="1">
    <source>
        <dbReference type="ARBA" id="ARBA00005622"/>
    </source>
</evidence>
<evidence type="ECO:0000313" key="4">
    <source>
        <dbReference type="Proteomes" id="UP001209885"/>
    </source>
</evidence>
<dbReference type="SUPFAM" id="SSF53474">
    <property type="entry name" value="alpha/beta-Hydrolases"/>
    <property type="match status" value="1"/>
</dbReference>
<proteinExistence type="inferred from homology"/>
<reference evidence="3 4" key="1">
    <citation type="submission" date="2022-11" db="EMBL/GenBank/DDBJ databases">
        <title>The characterization of three novel Bacteroidetes species and genomic analysis of their roles in tidal elemental geochemical cycles.</title>
        <authorList>
            <person name="Ma K."/>
        </authorList>
    </citation>
    <scope>NUCLEOTIDE SEQUENCE [LARGE SCALE GENOMIC DNA]</scope>
    <source>
        <strain evidence="3 4">M17</strain>
    </source>
</reference>
<comment type="caution">
    <text evidence="3">The sequence shown here is derived from an EMBL/GenBank/DDBJ whole genome shotgun (WGS) entry which is preliminary data.</text>
</comment>
<dbReference type="InterPro" id="IPR052558">
    <property type="entry name" value="Siderophore_Hydrolase_D"/>
</dbReference>
<dbReference type="GO" id="GO:0016787">
    <property type="term" value="F:hydrolase activity"/>
    <property type="evidence" value="ECO:0007669"/>
    <property type="project" value="UniProtKB-KW"/>
</dbReference>
<organism evidence="3 4">
    <name type="scientific">Mangrovivirga halotolerans</name>
    <dbReference type="NCBI Taxonomy" id="2993936"/>
    <lineage>
        <taxon>Bacteria</taxon>
        <taxon>Pseudomonadati</taxon>
        <taxon>Bacteroidota</taxon>
        <taxon>Cytophagia</taxon>
        <taxon>Cytophagales</taxon>
        <taxon>Mangrovivirgaceae</taxon>
        <taxon>Mangrovivirga</taxon>
    </lineage>
</organism>
<sequence length="309" mass="34646">MKTVIINICINFLIVGIFSTQAISQNRKSNQNYPAVTLEGTEIRTLPSNIVGQDYELLVSLPKSYHSTDSDYPVIFLLDPYRTYSIVKGFTDILITPHSLIPEVIIVGIGYGGKSNEALLKWVLGRTRDLTPAKDSITEADLERRIISSGVPNVEVNTGGAELFLNFIEAELLPFIESNYRIDGSQKMLCGYSFGGLFGLYTLFNNPDLFSKYLIGSPSIHYKEGIIYDYESEYAKKYNDMNADVFISAGELEELTSNNIKKVEGLLRSRNYNSLKLKTVIFKDESHVTCIPAALGRGIYELLHQESKH</sequence>
<dbReference type="Proteomes" id="UP001209885">
    <property type="component" value="Unassembled WGS sequence"/>
</dbReference>
<dbReference type="PANTHER" id="PTHR40841">
    <property type="entry name" value="SIDEROPHORE TRIACETYLFUSARININE C ESTERASE"/>
    <property type="match status" value="1"/>
</dbReference>
<evidence type="ECO:0000313" key="3">
    <source>
        <dbReference type="EMBL" id="MCX2743776.1"/>
    </source>
</evidence>
<accession>A0ABT3RQ68</accession>
<dbReference type="Pfam" id="PF00756">
    <property type="entry name" value="Esterase"/>
    <property type="match status" value="2"/>
</dbReference>
<dbReference type="InterPro" id="IPR029058">
    <property type="entry name" value="AB_hydrolase_fold"/>
</dbReference>
<dbReference type="Gene3D" id="3.40.50.1820">
    <property type="entry name" value="alpha/beta hydrolase"/>
    <property type="match status" value="1"/>
</dbReference>
<evidence type="ECO:0000256" key="2">
    <source>
        <dbReference type="ARBA" id="ARBA00022801"/>
    </source>
</evidence>
<comment type="similarity">
    <text evidence="1">Belongs to the esterase D family.</text>
</comment>
<gene>
    <name evidence="3" type="ORF">OO013_07865</name>
</gene>
<keyword evidence="4" id="KW-1185">Reference proteome</keyword>
<dbReference type="EMBL" id="JAPFQN010000004">
    <property type="protein sequence ID" value="MCX2743776.1"/>
    <property type="molecule type" value="Genomic_DNA"/>
</dbReference>
<protein>
    <submittedName>
        <fullName evidence="3">Alpha/beta hydrolase-fold protein</fullName>
    </submittedName>
</protein>
<name>A0ABT3RQ68_9BACT</name>
<dbReference type="InterPro" id="IPR000801">
    <property type="entry name" value="Esterase-like"/>
</dbReference>
<dbReference type="PANTHER" id="PTHR40841:SF2">
    <property type="entry name" value="SIDEROPHORE-DEGRADING ESTERASE (EUROFUNG)"/>
    <property type="match status" value="1"/>
</dbReference>
<keyword evidence="2 3" id="KW-0378">Hydrolase</keyword>